<dbReference type="InterPro" id="IPR018790">
    <property type="entry name" value="DUF2358"/>
</dbReference>
<dbReference type="Pfam" id="PF10184">
    <property type="entry name" value="DUF2358"/>
    <property type="match status" value="1"/>
</dbReference>
<proteinExistence type="predicted"/>
<gene>
    <name evidence="1" type="ORF">SCF082_LOCUS44850</name>
    <name evidence="2" type="ORF">SCF082_LOCUS45155</name>
</gene>
<comment type="caution">
    <text evidence="1">The sequence shown here is derived from an EMBL/GenBank/DDBJ whole genome shotgun (WGS) entry which is preliminary data.</text>
</comment>
<sequence>MPRTTSRANALRAGTGPRIFSLLLVLGVGLAYSGLVAFCSFQPSQAQGARISRRAEGSGTTLEKPKAGSEWRLGVGRAIDVLRRDVAGLFSRKRYTPDFSIYSPDIEVTDARLPSFKIKGLASYQQVLSTLQWSVRTACDRSNLEITSMTPPVNNDMYLRWRLTLVFKDVRSMLGIGHSSGAEVPFIVEGYSRYEFDPWSAAIVKHTIDITNPPMYLSDLMASYASPSWLTVSPQLGMPSLSAWPATATTASGSHTGAALLTGGSAVAGTMGTGRNVSGLARRAGGMFPGFPQGCEDDFECNDGKANFPLQCCEMPLLGKFCCEPPDDFATGVPNEMPAYVPLPVPVDPLDQ</sequence>
<dbReference type="Proteomes" id="UP001642464">
    <property type="component" value="Unassembled WGS sequence"/>
</dbReference>
<accession>A0ABP0R4J0</accession>
<name>A0ABP0R4J0_9DINO</name>
<evidence type="ECO:0000313" key="3">
    <source>
        <dbReference type="Proteomes" id="UP001642464"/>
    </source>
</evidence>
<protein>
    <submittedName>
        <fullName evidence="1">Uncharacterized protein</fullName>
    </submittedName>
</protein>
<keyword evidence="3" id="KW-1185">Reference proteome</keyword>
<dbReference type="EMBL" id="CAXAMM010040795">
    <property type="protein sequence ID" value="CAK9095489.1"/>
    <property type="molecule type" value="Genomic_DNA"/>
</dbReference>
<dbReference type="PANTHER" id="PTHR31094">
    <property type="entry name" value="RIKEN CDNA 2310061I04 GENE"/>
    <property type="match status" value="1"/>
</dbReference>
<dbReference type="PANTHER" id="PTHR31094:SF2">
    <property type="entry name" value="RIKEN CDNA 2310061I04 GENE"/>
    <property type="match status" value="1"/>
</dbReference>
<evidence type="ECO:0000313" key="2">
    <source>
        <dbReference type="EMBL" id="CAK9096141.1"/>
    </source>
</evidence>
<evidence type="ECO:0000313" key="1">
    <source>
        <dbReference type="EMBL" id="CAK9095489.1"/>
    </source>
</evidence>
<dbReference type="EMBL" id="CAXAMM010040906">
    <property type="protein sequence ID" value="CAK9096141.1"/>
    <property type="molecule type" value="Genomic_DNA"/>
</dbReference>
<organism evidence="1 3">
    <name type="scientific">Durusdinium trenchii</name>
    <dbReference type="NCBI Taxonomy" id="1381693"/>
    <lineage>
        <taxon>Eukaryota</taxon>
        <taxon>Sar</taxon>
        <taxon>Alveolata</taxon>
        <taxon>Dinophyceae</taxon>
        <taxon>Suessiales</taxon>
        <taxon>Symbiodiniaceae</taxon>
        <taxon>Durusdinium</taxon>
    </lineage>
</organism>
<reference evidence="1 3" key="1">
    <citation type="submission" date="2024-02" db="EMBL/GenBank/DDBJ databases">
        <authorList>
            <person name="Chen Y."/>
            <person name="Shah S."/>
            <person name="Dougan E. K."/>
            <person name="Thang M."/>
            <person name="Chan C."/>
        </authorList>
    </citation>
    <scope>NUCLEOTIDE SEQUENCE [LARGE SCALE GENOMIC DNA]</scope>
</reference>